<keyword evidence="3" id="KW-1185">Reference proteome</keyword>
<protein>
    <submittedName>
        <fullName evidence="2">Uncharacterized protein</fullName>
    </submittedName>
</protein>
<sequence>MRQMDEPADSPGMLDDIESARRLMFITPELPALERVGSVQQGMTGSHLANTIPYRDMQFEVSKGAFTALGSLLVSFSVAGICGQRPGSLAADPGVRTAVSRAARQRSERQPDQRPHRRQPALWGKRGGERRARIASDGRCGSWYAPAAKEFHVLDAPLAVL</sequence>
<evidence type="ECO:0000313" key="2">
    <source>
        <dbReference type="EMBL" id="GFN00212.1"/>
    </source>
</evidence>
<feature type="region of interest" description="Disordered" evidence="1">
    <location>
        <begin position="102"/>
        <end position="129"/>
    </location>
</feature>
<dbReference type="EMBL" id="BLWC01000001">
    <property type="protein sequence ID" value="GFN00212.1"/>
    <property type="molecule type" value="Genomic_DNA"/>
</dbReference>
<gene>
    <name evidence="2" type="ORF">Sfulv_50220</name>
</gene>
<name>A0A7J0CCG6_9ACTN</name>
<reference evidence="2 3" key="1">
    <citation type="submission" date="2020-05" db="EMBL/GenBank/DDBJ databases">
        <title>Whole genome shotgun sequence of Streptomyces fulvorobeus NBRC 15897.</title>
        <authorList>
            <person name="Komaki H."/>
            <person name="Tamura T."/>
        </authorList>
    </citation>
    <scope>NUCLEOTIDE SEQUENCE [LARGE SCALE GENOMIC DNA]</scope>
    <source>
        <strain evidence="2 3">NBRC 15897</strain>
    </source>
</reference>
<feature type="compositionally biased region" description="Basic and acidic residues" evidence="1">
    <location>
        <begin position="105"/>
        <end position="114"/>
    </location>
</feature>
<evidence type="ECO:0000313" key="3">
    <source>
        <dbReference type="Proteomes" id="UP000498980"/>
    </source>
</evidence>
<dbReference type="AlphaFoldDB" id="A0A7J0CCG6"/>
<dbReference type="Proteomes" id="UP000498980">
    <property type="component" value="Unassembled WGS sequence"/>
</dbReference>
<organism evidence="2 3">
    <name type="scientific">Streptomyces fulvorobeus</name>
    <dbReference type="NCBI Taxonomy" id="284028"/>
    <lineage>
        <taxon>Bacteria</taxon>
        <taxon>Bacillati</taxon>
        <taxon>Actinomycetota</taxon>
        <taxon>Actinomycetes</taxon>
        <taxon>Kitasatosporales</taxon>
        <taxon>Streptomycetaceae</taxon>
        <taxon>Streptomyces</taxon>
    </lineage>
</organism>
<comment type="caution">
    <text evidence="2">The sequence shown here is derived from an EMBL/GenBank/DDBJ whole genome shotgun (WGS) entry which is preliminary data.</text>
</comment>
<proteinExistence type="predicted"/>
<accession>A0A7J0CCG6</accession>
<evidence type="ECO:0000256" key="1">
    <source>
        <dbReference type="SAM" id="MobiDB-lite"/>
    </source>
</evidence>